<accession>A0A6L5XDB4</accession>
<organism evidence="1 2">
    <name type="scientific">Sodaliphilus pleomorphus</name>
    <dbReference type="NCBI Taxonomy" id="2606626"/>
    <lineage>
        <taxon>Bacteria</taxon>
        <taxon>Pseudomonadati</taxon>
        <taxon>Bacteroidota</taxon>
        <taxon>Bacteroidia</taxon>
        <taxon>Bacteroidales</taxon>
        <taxon>Muribaculaceae</taxon>
        <taxon>Sodaliphilus</taxon>
    </lineage>
</organism>
<keyword evidence="2" id="KW-1185">Reference proteome</keyword>
<dbReference type="RefSeq" id="WP_154328278.1">
    <property type="nucleotide sequence ID" value="NZ_CP045696.1"/>
</dbReference>
<sequence>MRLFRVYVRHKGESDLLINPVEIIKGYRNACRRFWHLVDGVNSQRFHGNVGEVKMLEFKDWDFSYDGFLLGSGGTEIKVHQFNNQ</sequence>
<proteinExistence type="predicted"/>
<name>A0A6L5XDB4_9BACT</name>
<dbReference type="EMBL" id="VULT01000004">
    <property type="protein sequence ID" value="MSS16814.1"/>
    <property type="molecule type" value="Genomic_DNA"/>
</dbReference>
<evidence type="ECO:0000313" key="2">
    <source>
        <dbReference type="Proteomes" id="UP000483362"/>
    </source>
</evidence>
<protein>
    <submittedName>
        <fullName evidence="1">Uncharacterized protein</fullName>
    </submittedName>
</protein>
<dbReference type="Proteomes" id="UP000483362">
    <property type="component" value="Unassembled WGS sequence"/>
</dbReference>
<gene>
    <name evidence="1" type="ORF">FYJ29_03405</name>
</gene>
<reference evidence="1 2" key="1">
    <citation type="submission" date="2019-08" db="EMBL/GenBank/DDBJ databases">
        <title>In-depth cultivation of the pig gut microbiome towards novel bacterial diversity and tailored functional studies.</title>
        <authorList>
            <person name="Wylensek D."/>
            <person name="Hitch T.C.A."/>
            <person name="Clavel T."/>
        </authorList>
    </citation>
    <scope>NUCLEOTIDE SEQUENCE [LARGE SCALE GENOMIC DNA]</scope>
    <source>
        <strain evidence="1 2">Oil-RF-744-WCA-WT-10</strain>
    </source>
</reference>
<comment type="caution">
    <text evidence="1">The sequence shown here is derived from an EMBL/GenBank/DDBJ whole genome shotgun (WGS) entry which is preliminary data.</text>
</comment>
<dbReference type="AlphaFoldDB" id="A0A6L5XDB4"/>
<evidence type="ECO:0000313" key="1">
    <source>
        <dbReference type="EMBL" id="MSS16814.1"/>
    </source>
</evidence>